<comment type="similarity">
    <text evidence="2">Belongs to the NRDE2 family.</text>
</comment>
<dbReference type="PANTHER" id="PTHR13471:SF0">
    <property type="entry name" value="NUCLEAR EXOSOME REGULATOR NRDE2"/>
    <property type="match status" value="1"/>
</dbReference>
<comment type="subcellular location">
    <subcellularLocation>
        <location evidence="1">Nucleus</location>
    </subcellularLocation>
</comment>
<dbReference type="GO" id="GO:0031048">
    <property type="term" value="P:regulatory ncRNA-mediated heterochromatin formation"/>
    <property type="evidence" value="ECO:0007669"/>
    <property type="project" value="TreeGrafter"/>
</dbReference>
<protein>
    <submittedName>
        <fullName evidence="4">Uncharacterized protein</fullName>
    </submittedName>
</protein>
<dbReference type="PANTHER" id="PTHR13471">
    <property type="entry name" value="TETRATRICOPEPTIDE-LIKE HELICAL"/>
    <property type="match status" value="1"/>
</dbReference>
<name>A0A8H8BV75_9HELO</name>
<dbReference type="GO" id="GO:1902369">
    <property type="term" value="P:negative regulation of RNA catabolic process"/>
    <property type="evidence" value="ECO:0007669"/>
    <property type="project" value="TreeGrafter"/>
</dbReference>
<dbReference type="GO" id="GO:0071013">
    <property type="term" value="C:catalytic step 2 spliceosome"/>
    <property type="evidence" value="ECO:0007669"/>
    <property type="project" value="TreeGrafter"/>
</dbReference>
<dbReference type="InterPro" id="IPR013633">
    <property type="entry name" value="NRDE-2"/>
</dbReference>
<dbReference type="AlphaFoldDB" id="A0A8H8BV75"/>
<gene>
    <name evidence="4" type="ORF">IFR04_001870</name>
</gene>
<keyword evidence="5" id="KW-1185">Reference proteome</keyword>
<feature type="non-terminal residue" evidence="4">
    <location>
        <position position="1"/>
    </location>
</feature>
<organism evidence="4 5">
    <name type="scientific">Cadophora malorum</name>
    <dbReference type="NCBI Taxonomy" id="108018"/>
    <lineage>
        <taxon>Eukaryota</taxon>
        <taxon>Fungi</taxon>
        <taxon>Dikarya</taxon>
        <taxon>Ascomycota</taxon>
        <taxon>Pezizomycotina</taxon>
        <taxon>Leotiomycetes</taxon>
        <taxon>Helotiales</taxon>
        <taxon>Ploettnerulaceae</taxon>
        <taxon>Cadophora</taxon>
    </lineage>
</organism>
<comment type="caution">
    <text evidence="4">The sequence shown here is derived from an EMBL/GenBank/DDBJ whole genome shotgun (WGS) entry which is preliminary data.</text>
</comment>
<sequence>HLSTPTSIRTLLRTTLLTPPHSTLSTHLFAITYELRYGTRHSVTAAFEHALSPSSASSASPGLWKLYLLFSIYGFRNGDGDAGEGSLISKNQNQQKSKSNSKTKEIYHRALRACPWSKELYLLGMEELVGYYHSVNNDKNRTEKGKGNGNANGGLTYEELRGTWRVMGEKECRVHVDLEDAFEEIGEVGDGKVRKVGGV</sequence>
<keyword evidence="3" id="KW-0539">Nucleus</keyword>
<accession>A0A8H8BV75</accession>
<evidence type="ECO:0000256" key="1">
    <source>
        <dbReference type="ARBA" id="ARBA00004123"/>
    </source>
</evidence>
<evidence type="ECO:0000313" key="5">
    <source>
        <dbReference type="Proteomes" id="UP000664132"/>
    </source>
</evidence>
<dbReference type="OrthoDB" id="297219at2759"/>
<proteinExistence type="inferred from homology"/>
<dbReference type="EMBL" id="JAFJYH010000015">
    <property type="protein sequence ID" value="KAG4424899.1"/>
    <property type="molecule type" value="Genomic_DNA"/>
</dbReference>
<evidence type="ECO:0000313" key="4">
    <source>
        <dbReference type="EMBL" id="KAG4424899.1"/>
    </source>
</evidence>
<evidence type="ECO:0000256" key="2">
    <source>
        <dbReference type="ARBA" id="ARBA00009265"/>
    </source>
</evidence>
<dbReference type="Proteomes" id="UP000664132">
    <property type="component" value="Unassembled WGS sequence"/>
</dbReference>
<evidence type="ECO:0000256" key="3">
    <source>
        <dbReference type="ARBA" id="ARBA00023242"/>
    </source>
</evidence>
<reference evidence="4" key="1">
    <citation type="submission" date="2021-02" db="EMBL/GenBank/DDBJ databases">
        <title>Genome sequence Cadophora malorum strain M34.</title>
        <authorList>
            <person name="Stefanovic E."/>
            <person name="Vu D."/>
            <person name="Scully C."/>
            <person name="Dijksterhuis J."/>
            <person name="Roader J."/>
            <person name="Houbraken J."/>
        </authorList>
    </citation>
    <scope>NUCLEOTIDE SEQUENCE</scope>
    <source>
        <strain evidence="4">M34</strain>
    </source>
</reference>